<proteinExistence type="predicted"/>
<protein>
    <recommendedName>
        <fullName evidence="1">DinB-like domain-containing protein</fullName>
    </recommendedName>
</protein>
<gene>
    <name evidence="2" type="ORF">SAMN06264365_10696</name>
</gene>
<keyword evidence="3" id="KW-1185">Reference proteome</keyword>
<dbReference type="InterPro" id="IPR034660">
    <property type="entry name" value="DinB/YfiT-like"/>
</dbReference>
<dbReference type="Gene3D" id="1.20.120.450">
    <property type="entry name" value="dinb family like domain"/>
    <property type="match status" value="1"/>
</dbReference>
<dbReference type="InterPro" id="IPR024775">
    <property type="entry name" value="DinB-like"/>
</dbReference>
<name>A0A238ZM21_9ACTN</name>
<evidence type="ECO:0000259" key="1">
    <source>
        <dbReference type="Pfam" id="PF12867"/>
    </source>
</evidence>
<sequence>MTKQAVAALSTVQDEDWRVPAGDLSWSCWETVEHVADDLFSYAGQLAAEQPPADGYVPWGYRRARPDAPALTIFVDPESGTAGLLRVLEASGGLLAASVQVSPPQRRGFHPYGVSDAAGFAAMGIVEILIHLYDVAQTLKFPWSPEAGLCTRVLNRIFPDVPAGDDPWPALLWATGRVELPGRPRRTEWRWYAR</sequence>
<dbReference type="Proteomes" id="UP000198415">
    <property type="component" value="Unassembled WGS sequence"/>
</dbReference>
<evidence type="ECO:0000313" key="3">
    <source>
        <dbReference type="Proteomes" id="UP000198415"/>
    </source>
</evidence>
<evidence type="ECO:0000313" key="2">
    <source>
        <dbReference type="EMBL" id="SNR83754.1"/>
    </source>
</evidence>
<dbReference type="SUPFAM" id="SSF109854">
    <property type="entry name" value="DinB/YfiT-like putative metalloenzymes"/>
    <property type="match status" value="1"/>
</dbReference>
<feature type="domain" description="DinB-like" evidence="1">
    <location>
        <begin position="5"/>
        <end position="132"/>
    </location>
</feature>
<dbReference type="Pfam" id="PF12867">
    <property type="entry name" value="DinB_2"/>
    <property type="match status" value="1"/>
</dbReference>
<accession>A0A238ZM21</accession>
<dbReference type="AlphaFoldDB" id="A0A238ZM21"/>
<organism evidence="2 3">
    <name type="scientific">Actinoplanes regularis</name>
    <dbReference type="NCBI Taxonomy" id="52697"/>
    <lineage>
        <taxon>Bacteria</taxon>
        <taxon>Bacillati</taxon>
        <taxon>Actinomycetota</taxon>
        <taxon>Actinomycetes</taxon>
        <taxon>Micromonosporales</taxon>
        <taxon>Micromonosporaceae</taxon>
        <taxon>Actinoplanes</taxon>
    </lineage>
</organism>
<dbReference type="EMBL" id="FZNR01000006">
    <property type="protein sequence ID" value="SNR83754.1"/>
    <property type="molecule type" value="Genomic_DNA"/>
</dbReference>
<reference evidence="2 3" key="1">
    <citation type="submission" date="2017-06" db="EMBL/GenBank/DDBJ databases">
        <authorList>
            <person name="Kim H.J."/>
            <person name="Triplett B.A."/>
        </authorList>
    </citation>
    <scope>NUCLEOTIDE SEQUENCE [LARGE SCALE GENOMIC DNA]</scope>
    <source>
        <strain evidence="2 3">DSM 43151</strain>
    </source>
</reference>